<reference evidence="2" key="1">
    <citation type="journal article" date="2019" name="BMC Genomics">
        <title>A new reference genome for Sorghum bicolor reveals high levels of sequence similarity between sweet and grain genotypes: implications for the genetics of sugar metabolism.</title>
        <authorList>
            <person name="Cooper E.A."/>
            <person name="Brenton Z.W."/>
            <person name="Flinn B.S."/>
            <person name="Jenkins J."/>
            <person name="Shu S."/>
            <person name="Flowers D."/>
            <person name="Luo F."/>
            <person name="Wang Y."/>
            <person name="Xia P."/>
            <person name="Barry K."/>
            <person name="Daum C."/>
            <person name="Lipzen A."/>
            <person name="Yoshinaga Y."/>
            <person name="Schmutz J."/>
            <person name="Saski C."/>
            <person name="Vermerris W."/>
            <person name="Kresovich S."/>
        </authorList>
    </citation>
    <scope>NUCLEOTIDE SEQUENCE</scope>
</reference>
<proteinExistence type="predicted"/>
<organism evidence="2 3">
    <name type="scientific">Sorghum bicolor</name>
    <name type="common">Sorghum</name>
    <name type="synonym">Sorghum vulgare</name>
    <dbReference type="NCBI Taxonomy" id="4558"/>
    <lineage>
        <taxon>Eukaryota</taxon>
        <taxon>Viridiplantae</taxon>
        <taxon>Streptophyta</taxon>
        <taxon>Embryophyta</taxon>
        <taxon>Tracheophyta</taxon>
        <taxon>Spermatophyta</taxon>
        <taxon>Magnoliopsida</taxon>
        <taxon>Liliopsida</taxon>
        <taxon>Poales</taxon>
        <taxon>Poaceae</taxon>
        <taxon>PACMAD clade</taxon>
        <taxon>Panicoideae</taxon>
        <taxon>Andropogonodae</taxon>
        <taxon>Andropogoneae</taxon>
        <taxon>Sorghinae</taxon>
        <taxon>Sorghum</taxon>
    </lineage>
</organism>
<reference evidence="2" key="2">
    <citation type="submission" date="2020-10" db="EMBL/GenBank/DDBJ databases">
        <authorList>
            <person name="Cooper E.A."/>
            <person name="Brenton Z.W."/>
            <person name="Flinn B.S."/>
            <person name="Jenkins J."/>
            <person name="Shu S."/>
            <person name="Flowers D."/>
            <person name="Luo F."/>
            <person name="Wang Y."/>
            <person name="Xia P."/>
            <person name="Barry K."/>
            <person name="Daum C."/>
            <person name="Lipzen A."/>
            <person name="Yoshinaga Y."/>
            <person name="Schmutz J."/>
            <person name="Saski C."/>
            <person name="Vermerris W."/>
            <person name="Kresovich S."/>
        </authorList>
    </citation>
    <scope>NUCLEOTIDE SEQUENCE</scope>
</reference>
<dbReference type="EMBL" id="CM027686">
    <property type="protein sequence ID" value="KAG0523369.1"/>
    <property type="molecule type" value="Genomic_DNA"/>
</dbReference>
<evidence type="ECO:0000313" key="3">
    <source>
        <dbReference type="Proteomes" id="UP000807115"/>
    </source>
</evidence>
<dbReference type="AlphaFoldDB" id="A0A921QJZ0"/>
<feature type="region of interest" description="Disordered" evidence="1">
    <location>
        <begin position="1"/>
        <end position="25"/>
    </location>
</feature>
<gene>
    <name evidence="2" type="ORF">BDA96_07G117700</name>
</gene>
<comment type="caution">
    <text evidence="2">The sequence shown here is derived from an EMBL/GenBank/DDBJ whole genome shotgun (WGS) entry which is preliminary data.</text>
</comment>
<sequence length="53" mass="5951">MPPSIASQAPPHPKPMPPRLSCCSREAGARRARDVDLKFVMPELLVVRSWHQC</sequence>
<dbReference type="Proteomes" id="UP000807115">
    <property type="component" value="Chromosome 7"/>
</dbReference>
<evidence type="ECO:0000256" key="1">
    <source>
        <dbReference type="SAM" id="MobiDB-lite"/>
    </source>
</evidence>
<accession>A0A921QJZ0</accession>
<name>A0A921QJZ0_SORBI</name>
<protein>
    <submittedName>
        <fullName evidence="2">Uncharacterized protein</fullName>
    </submittedName>
</protein>
<evidence type="ECO:0000313" key="2">
    <source>
        <dbReference type="EMBL" id="KAG0523369.1"/>
    </source>
</evidence>